<dbReference type="Proteomes" id="UP000326924">
    <property type="component" value="Unassembled WGS sequence"/>
</dbReference>
<accession>A0A5J5F2R1</accession>
<name>A0A5J5F2R1_9PEZI</name>
<dbReference type="EMBL" id="VXIS01000045">
    <property type="protein sequence ID" value="KAA8910523.1"/>
    <property type="molecule type" value="Genomic_DNA"/>
</dbReference>
<organism evidence="1 2">
    <name type="scientific">Sphaerosporella brunnea</name>
    <dbReference type="NCBI Taxonomy" id="1250544"/>
    <lineage>
        <taxon>Eukaryota</taxon>
        <taxon>Fungi</taxon>
        <taxon>Dikarya</taxon>
        <taxon>Ascomycota</taxon>
        <taxon>Pezizomycotina</taxon>
        <taxon>Pezizomycetes</taxon>
        <taxon>Pezizales</taxon>
        <taxon>Pyronemataceae</taxon>
        <taxon>Sphaerosporella</taxon>
    </lineage>
</organism>
<keyword evidence="2" id="KW-1185">Reference proteome</keyword>
<dbReference type="AlphaFoldDB" id="A0A5J5F2R1"/>
<reference evidence="1 2" key="1">
    <citation type="submission" date="2019-09" db="EMBL/GenBank/DDBJ databases">
        <title>Draft genome of the ectomycorrhizal ascomycete Sphaerosporella brunnea.</title>
        <authorList>
            <consortium name="DOE Joint Genome Institute"/>
            <person name="Benucci G.M."/>
            <person name="Marozzi G."/>
            <person name="Antonielli L."/>
            <person name="Sanchez S."/>
            <person name="Marco P."/>
            <person name="Wang X."/>
            <person name="Falini L.B."/>
            <person name="Barry K."/>
            <person name="Haridas S."/>
            <person name="Lipzen A."/>
            <person name="Labutti K."/>
            <person name="Grigoriev I.V."/>
            <person name="Murat C."/>
            <person name="Martin F."/>
            <person name="Albertini E."/>
            <person name="Donnini D."/>
            <person name="Bonito G."/>
        </authorList>
    </citation>
    <scope>NUCLEOTIDE SEQUENCE [LARGE SCALE GENOMIC DNA]</scope>
    <source>
        <strain evidence="1 2">Sb_GMNB300</strain>
    </source>
</reference>
<evidence type="ECO:0000313" key="2">
    <source>
        <dbReference type="Proteomes" id="UP000326924"/>
    </source>
</evidence>
<sequence length="108" mass="11404">MARVLFIVFIEASLTITHEQHSRRATGALKRKSGHWSAGCVTALGCASASSALLMLAASAGLCGLSAYLIKKPAQPRLFGPATDNTGSHGSWYTRVATINLARSAFQQ</sequence>
<protein>
    <submittedName>
        <fullName evidence="1">Uncharacterized protein</fullName>
    </submittedName>
</protein>
<proteinExistence type="predicted"/>
<evidence type="ECO:0000313" key="1">
    <source>
        <dbReference type="EMBL" id="KAA8910523.1"/>
    </source>
</evidence>
<comment type="caution">
    <text evidence="1">The sequence shown here is derived from an EMBL/GenBank/DDBJ whole genome shotgun (WGS) entry which is preliminary data.</text>
</comment>
<dbReference type="InParanoid" id="A0A5J5F2R1"/>
<gene>
    <name evidence="1" type="ORF">FN846DRAFT_888355</name>
</gene>